<keyword evidence="12" id="KW-1185">Reference proteome</keyword>
<dbReference type="GO" id="GO:0031519">
    <property type="term" value="C:PcG protein complex"/>
    <property type="evidence" value="ECO:0007669"/>
    <property type="project" value="TreeGrafter"/>
</dbReference>
<dbReference type="PROSITE" id="PS00028">
    <property type="entry name" value="ZINC_FINGER_C2H2_1"/>
    <property type="match status" value="2"/>
</dbReference>
<feature type="region of interest" description="Disordered" evidence="9">
    <location>
        <begin position="134"/>
        <end position="162"/>
    </location>
</feature>
<evidence type="ECO:0000256" key="7">
    <source>
        <dbReference type="ARBA" id="ARBA00023242"/>
    </source>
</evidence>
<keyword evidence="2" id="KW-0678">Repressor</keyword>
<evidence type="ECO:0000256" key="1">
    <source>
        <dbReference type="ARBA" id="ARBA00004123"/>
    </source>
</evidence>
<dbReference type="GO" id="GO:0005667">
    <property type="term" value="C:transcription regulator complex"/>
    <property type="evidence" value="ECO:0007669"/>
    <property type="project" value="TreeGrafter"/>
</dbReference>
<name>A0A9P6X0Q3_RHIOR</name>
<evidence type="ECO:0000259" key="10">
    <source>
        <dbReference type="PROSITE" id="PS50157"/>
    </source>
</evidence>
<keyword evidence="6" id="KW-0862">Zinc</keyword>
<keyword evidence="3" id="KW-0479">Metal-binding</keyword>
<feature type="domain" description="C2H2-type" evidence="10">
    <location>
        <begin position="84"/>
        <end position="113"/>
    </location>
</feature>
<dbReference type="FunFam" id="3.30.160.60:FF:001382">
    <property type="entry name" value="Transcriptional repressor"/>
    <property type="match status" value="1"/>
</dbReference>
<dbReference type="InterPro" id="IPR013087">
    <property type="entry name" value="Znf_C2H2_type"/>
</dbReference>
<evidence type="ECO:0000256" key="9">
    <source>
        <dbReference type="SAM" id="MobiDB-lite"/>
    </source>
</evidence>
<dbReference type="Gene3D" id="3.30.160.60">
    <property type="entry name" value="Classic Zinc Finger"/>
    <property type="match status" value="2"/>
</dbReference>
<reference evidence="11" key="1">
    <citation type="journal article" date="2020" name="Microb. Genom.">
        <title>Genetic diversity of clinical and environmental Mucorales isolates obtained from an investigation of mucormycosis cases among solid organ transplant recipients.</title>
        <authorList>
            <person name="Nguyen M.H."/>
            <person name="Kaul D."/>
            <person name="Muto C."/>
            <person name="Cheng S.J."/>
            <person name="Richter R.A."/>
            <person name="Bruno V.M."/>
            <person name="Liu G."/>
            <person name="Beyhan S."/>
            <person name="Sundermann A.J."/>
            <person name="Mounaud S."/>
            <person name="Pasculle A.W."/>
            <person name="Nierman W.C."/>
            <person name="Driscoll E."/>
            <person name="Cumbie R."/>
            <person name="Clancy C.J."/>
            <person name="Dupont C.L."/>
        </authorList>
    </citation>
    <scope>NUCLEOTIDE SEQUENCE</scope>
    <source>
        <strain evidence="11">GL11</strain>
    </source>
</reference>
<dbReference type="GO" id="GO:0000122">
    <property type="term" value="P:negative regulation of transcription by RNA polymerase II"/>
    <property type="evidence" value="ECO:0007669"/>
    <property type="project" value="UniProtKB-ARBA"/>
</dbReference>
<dbReference type="PANTHER" id="PTHR14003:SF19">
    <property type="entry name" value="YY2 TRANSCRIPTION FACTOR"/>
    <property type="match status" value="1"/>
</dbReference>
<evidence type="ECO:0000256" key="6">
    <source>
        <dbReference type="ARBA" id="ARBA00022833"/>
    </source>
</evidence>
<dbReference type="InterPro" id="IPR036236">
    <property type="entry name" value="Znf_C2H2_sf"/>
</dbReference>
<dbReference type="SUPFAM" id="SSF57667">
    <property type="entry name" value="beta-beta-alpha zinc fingers"/>
    <property type="match status" value="1"/>
</dbReference>
<sequence>MCNNDSVLSIKDASGRHVSLLNENATIPHSSTTFKIHSLMPSLNPTTITSKRKYHCTEPGCNKSFTTSGHLARHNRIHTGEKNFHCLHPGCPSRFSRQDNMMQHYRTHLSQKARRQQQQLKKAVQKTSIYCHSQENSMRPTTRPRRSTTMPSLPYPMFDTNQDRPIVRPRRALSTSSTCSSATSSSFISSPYSSPQFNHILPPPTAAFHSYPPAPYPQYPHHYQRQAVEPNKFTLPQPAHWDSKPSEKSLSSLLHLANIVSTFG</sequence>
<comment type="subcellular location">
    <subcellularLocation>
        <location evidence="1">Nucleus</location>
    </subcellularLocation>
</comment>
<accession>A0A9P6X0Q3</accession>
<evidence type="ECO:0000256" key="5">
    <source>
        <dbReference type="ARBA" id="ARBA00022771"/>
    </source>
</evidence>
<evidence type="ECO:0000256" key="4">
    <source>
        <dbReference type="ARBA" id="ARBA00022737"/>
    </source>
</evidence>
<dbReference type="PANTHER" id="PTHR14003">
    <property type="entry name" value="TRANSCRIPTIONAL REPRESSOR PROTEIN YY"/>
    <property type="match status" value="1"/>
</dbReference>
<feature type="compositionally biased region" description="Low complexity" evidence="9">
    <location>
        <begin position="137"/>
        <end position="152"/>
    </location>
</feature>
<keyword evidence="5 8" id="KW-0863">Zinc-finger</keyword>
<evidence type="ECO:0000256" key="8">
    <source>
        <dbReference type="PROSITE-ProRule" id="PRU00042"/>
    </source>
</evidence>
<keyword evidence="4" id="KW-0677">Repeat</keyword>
<evidence type="ECO:0000313" key="11">
    <source>
        <dbReference type="EMBL" id="KAG1302661.1"/>
    </source>
</evidence>
<evidence type="ECO:0000256" key="3">
    <source>
        <dbReference type="ARBA" id="ARBA00022723"/>
    </source>
</evidence>
<keyword evidence="7" id="KW-0539">Nucleus</keyword>
<organism evidence="11 12">
    <name type="scientific">Rhizopus oryzae</name>
    <name type="common">Mucormycosis agent</name>
    <name type="synonym">Rhizopus arrhizus var. delemar</name>
    <dbReference type="NCBI Taxonomy" id="64495"/>
    <lineage>
        <taxon>Eukaryota</taxon>
        <taxon>Fungi</taxon>
        <taxon>Fungi incertae sedis</taxon>
        <taxon>Mucoromycota</taxon>
        <taxon>Mucoromycotina</taxon>
        <taxon>Mucoromycetes</taxon>
        <taxon>Mucorales</taxon>
        <taxon>Mucorineae</taxon>
        <taxon>Rhizopodaceae</taxon>
        <taxon>Rhizopus</taxon>
    </lineage>
</organism>
<proteinExistence type="predicted"/>
<evidence type="ECO:0000313" key="12">
    <source>
        <dbReference type="Proteomes" id="UP000716291"/>
    </source>
</evidence>
<comment type="caution">
    <text evidence="11">The sequence shown here is derived from an EMBL/GenBank/DDBJ whole genome shotgun (WGS) entry which is preliminary data.</text>
</comment>
<protein>
    <recommendedName>
        <fullName evidence="10">C2H2-type domain-containing protein</fullName>
    </recommendedName>
</protein>
<dbReference type="EMBL" id="JAANQT010002329">
    <property type="protein sequence ID" value="KAG1302661.1"/>
    <property type="molecule type" value="Genomic_DNA"/>
</dbReference>
<dbReference type="OrthoDB" id="6365676at2759"/>
<dbReference type="Proteomes" id="UP000716291">
    <property type="component" value="Unassembled WGS sequence"/>
</dbReference>
<dbReference type="PROSITE" id="PS50157">
    <property type="entry name" value="ZINC_FINGER_C2H2_2"/>
    <property type="match status" value="2"/>
</dbReference>
<dbReference type="GO" id="GO:0000978">
    <property type="term" value="F:RNA polymerase II cis-regulatory region sequence-specific DNA binding"/>
    <property type="evidence" value="ECO:0007669"/>
    <property type="project" value="TreeGrafter"/>
</dbReference>
<dbReference type="GO" id="GO:0008270">
    <property type="term" value="F:zinc ion binding"/>
    <property type="evidence" value="ECO:0007669"/>
    <property type="project" value="UniProtKB-KW"/>
</dbReference>
<dbReference type="SMART" id="SM00355">
    <property type="entry name" value="ZnF_C2H2"/>
    <property type="match status" value="2"/>
</dbReference>
<gene>
    <name evidence="11" type="ORF">G6F64_010739</name>
</gene>
<feature type="domain" description="C2H2-type" evidence="10">
    <location>
        <begin position="54"/>
        <end position="83"/>
    </location>
</feature>
<dbReference type="Pfam" id="PF00096">
    <property type="entry name" value="zf-C2H2"/>
    <property type="match status" value="1"/>
</dbReference>
<evidence type="ECO:0000256" key="2">
    <source>
        <dbReference type="ARBA" id="ARBA00022491"/>
    </source>
</evidence>
<dbReference type="GO" id="GO:0000785">
    <property type="term" value="C:chromatin"/>
    <property type="evidence" value="ECO:0007669"/>
    <property type="project" value="TreeGrafter"/>
</dbReference>
<dbReference type="GO" id="GO:0060258">
    <property type="term" value="P:negative regulation of filamentous growth"/>
    <property type="evidence" value="ECO:0007669"/>
    <property type="project" value="UniProtKB-ARBA"/>
</dbReference>
<dbReference type="GO" id="GO:0000981">
    <property type="term" value="F:DNA-binding transcription factor activity, RNA polymerase II-specific"/>
    <property type="evidence" value="ECO:0007669"/>
    <property type="project" value="TreeGrafter"/>
</dbReference>
<dbReference type="AlphaFoldDB" id="A0A9P6X0Q3"/>